<keyword evidence="2" id="KW-1185">Reference proteome</keyword>
<dbReference type="EMBL" id="ML209545">
    <property type="protein sequence ID" value="TFK58205.1"/>
    <property type="molecule type" value="Genomic_DNA"/>
</dbReference>
<accession>A0ACD2ZYG0</accession>
<feature type="non-terminal residue" evidence="1">
    <location>
        <position position="1"/>
    </location>
</feature>
<sequence>WRRLRKAAHLGLHVRAAEQYYPIEEREAAILVQDLLREPDKWDAHIRRSIASTMFNVVYAGNALDTTDHSTVMAINGLMHRVVQAALPGRFLVEILPWMQYLPDWMAKWKRDGKQRFKEDSDMFKGFLNDVRKQVATGDHEPSFGAHLIHPGNPHGLNSNEEAWLAGIIFGAGSDSTAGTLGWFMLLMVLHPEVQAKAHEEIDRVVGRHRLPNFGDRDSLPYVNAIVKEVLRWHPVSPLGLPHRLSQDDWYSGYFLPKGTIVVSNIYGINRDPDMFPNPDKFDPERYFDESQDRTKAQEFDDTHGQGHFSYGFGRRVCVGMNLANNALFINMVSVLWAVTINKATGPDGREITPDTSKFIDDGLVVRPEQFPCVIKPRGGEVAQTLNIEREKAIN</sequence>
<organism evidence="1 2">
    <name type="scientific">Pluteus cervinus</name>
    <dbReference type="NCBI Taxonomy" id="181527"/>
    <lineage>
        <taxon>Eukaryota</taxon>
        <taxon>Fungi</taxon>
        <taxon>Dikarya</taxon>
        <taxon>Basidiomycota</taxon>
        <taxon>Agaricomycotina</taxon>
        <taxon>Agaricomycetes</taxon>
        <taxon>Agaricomycetidae</taxon>
        <taxon>Agaricales</taxon>
        <taxon>Pluteineae</taxon>
        <taxon>Pluteaceae</taxon>
        <taxon>Pluteus</taxon>
    </lineage>
</organism>
<evidence type="ECO:0000313" key="2">
    <source>
        <dbReference type="Proteomes" id="UP000308600"/>
    </source>
</evidence>
<evidence type="ECO:0000313" key="1">
    <source>
        <dbReference type="EMBL" id="TFK58205.1"/>
    </source>
</evidence>
<gene>
    <name evidence="1" type="ORF">BDN72DRAFT_782394</name>
</gene>
<reference evidence="1 2" key="1">
    <citation type="journal article" date="2019" name="Nat. Ecol. Evol.">
        <title>Megaphylogeny resolves global patterns of mushroom evolution.</title>
        <authorList>
            <person name="Varga T."/>
            <person name="Krizsan K."/>
            <person name="Foldi C."/>
            <person name="Dima B."/>
            <person name="Sanchez-Garcia M."/>
            <person name="Sanchez-Ramirez S."/>
            <person name="Szollosi G.J."/>
            <person name="Szarkandi J.G."/>
            <person name="Papp V."/>
            <person name="Albert L."/>
            <person name="Andreopoulos W."/>
            <person name="Angelini C."/>
            <person name="Antonin V."/>
            <person name="Barry K.W."/>
            <person name="Bougher N.L."/>
            <person name="Buchanan P."/>
            <person name="Buyck B."/>
            <person name="Bense V."/>
            <person name="Catcheside P."/>
            <person name="Chovatia M."/>
            <person name="Cooper J."/>
            <person name="Damon W."/>
            <person name="Desjardin D."/>
            <person name="Finy P."/>
            <person name="Geml J."/>
            <person name="Haridas S."/>
            <person name="Hughes K."/>
            <person name="Justo A."/>
            <person name="Karasinski D."/>
            <person name="Kautmanova I."/>
            <person name="Kiss B."/>
            <person name="Kocsube S."/>
            <person name="Kotiranta H."/>
            <person name="LaButti K.M."/>
            <person name="Lechner B.E."/>
            <person name="Liimatainen K."/>
            <person name="Lipzen A."/>
            <person name="Lukacs Z."/>
            <person name="Mihaltcheva S."/>
            <person name="Morgado L.N."/>
            <person name="Niskanen T."/>
            <person name="Noordeloos M.E."/>
            <person name="Ohm R.A."/>
            <person name="Ortiz-Santana B."/>
            <person name="Ovrebo C."/>
            <person name="Racz N."/>
            <person name="Riley R."/>
            <person name="Savchenko A."/>
            <person name="Shiryaev A."/>
            <person name="Soop K."/>
            <person name="Spirin V."/>
            <person name="Szebenyi C."/>
            <person name="Tomsovsky M."/>
            <person name="Tulloss R.E."/>
            <person name="Uehling J."/>
            <person name="Grigoriev I.V."/>
            <person name="Vagvolgyi C."/>
            <person name="Papp T."/>
            <person name="Martin F.M."/>
            <person name="Miettinen O."/>
            <person name="Hibbett D.S."/>
            <person name="Nagy L.G."/>
        </authorList>
    </citation>
    <scope>NUCLEOTIDE SEQUENCE [LARGE SCALE GENOMIC DNA]</scope>
    <source>
        <strain evidence="1 2">NL-1719</strain>
    </source>
</reference>
<name>A0ACD2ZYG0_9AGAR</name>
<dbReference type="Proteomes" id="UP000308600">
    <property type="component" value="Unassembled WGS sequence"/>
</dbReference>
<protein>
    <submittedName>
        <fullName evidence="1">Cytochrome P450</fullName>
    </submittedName>
</protein>
<proteinExistence type="predicted"/>